<proteinExistence type="predicted"/>
<evidence type="ECO:0000256" key="1">
    <source>
        <dbReference type="SAM" id="Coils"/>
    </source>
</evidence>
<feature type="compositionally biased region" description="Low complexity" evidence="2">
    <location>
        <begin position="481"/>
        <end position="498"/>
    </location>
</feature>
<dbReference type="PANTHER" id="PTHR34380:SF1">
    <property type="entry name" value="OS01G0221300 PROTEIN"/>
    <property type="match status" value="1"/>
</dbReference>
<feature type="compositionally biased region" description="Polar residues" evidence="2">
    <location>
        <begin position="438"/>
        <end position="453"/>
    </location>
</feature>
<feature type="region of interest" description="Disordered" evidence="2">
    <location>
        <begin position="429"/>
        <end position="502"/>
    </location>
</feature>
<comment type="caution">
    <text evidence="3">The sequence shown here is derived from an EMBL/GenBank/DDBJ whole genome shotgun (WGS) entry which is preliminary data.</text>
</comment>
<feature type="region of interest" description="Disordered" evidence="2">
    <location>
        <begin position="253"/>
        <end position="273"/>
    </location>
</feature>
<reference evidence="3 4" key="1">
    <citation type="journal article" date="2023" name="G3 (Bethesda)">
        <title>A chromosome-length genome assembly and annotation of blackberry (Rubus argutus, cv. 'Hillquist').</title>
        <authorList>
            <person name="Bruna T."/>
            <person name="Aryal R."/>
            <person name="Dudchenko O."/>
            <person name="Sargent D.J."/>
            <person name="Mead D."/>
            <person name="Buti M."/>
            <person name="Cavallini A."/>
            <person name="Hytonen T."/>
            <person name="Andres J."/>
            <person name="Pham M."/>
            <person name="Weisz D."/>
            <person name="Mascagni F."/>
            <person name="Usai G."/>
            <person name="Natali L."/>
            <person name="Bassil N."/>
            <person name="Fernandez G.E."/>
            <person name="Lomsadze A."/>
            <person name="Armour M."/>
            <person name="Olukolu B."/>
            <person name="Poorten T."/>
            <person name="Britton C."/>
            <person name="Davik J."/>
            <person name="Ashrafi H."/>
            <person name="Aiden E.L."/>
            <person name="Borodovsky M."/>
            <person name="Worthington M."/>
        </authorList>
    </citation>
    <scope>NUCLEOTIDE SEQUENCE [LARGE SCALE GENOMIC DNA]</scope>
    <source>
        <strain evidence="3">PI 553951</strain>
    </source>
</reference>
<accession>A0AAW1W2R3</accession>
<keyword evidence="4" id="KW-1185">Reference proteome</keyword>
<organism evidence="3 4">
    <name type="scientific">Rubus argutus</name>
    <name type="common">Southern blackberry</name>
    <dbReference type="NCBI Taxonomy" id="59490"/>
    <lineage>
        <taxon>Eukaryota</taxon>
        <taxon>Viridiplantae</taxon>
        <taxon>Streptophyta</taxon>
        <taxon>Embryophyta</taxon>
        <taxon>Tracheophyta</taxon>
        <taxon>Spermatophyta</taxon>
        <taxon>Magnoliopsida</taxon>
        <taxon>eudicotyledons</taxon>
        <taxon>Gunneridae</taxon>
        <taxon>Pentapetalae</taxon>
        <taxon>rosids</taxon>
        <taxon>fabids</taxon>
        <taxon>Rosales</taxon>
        <taxon>Rosaceae</taxon>
        <taxon>Rosoideae</taxon>
        <taxon>Rosoideae incertae sedis</taxon>
        <taxon>Rubus</taxon>
    </lineage>
</organism>
<feature type="compositionally biased region" description="Basic and acidic residues" evidence="2">
    <location>
        <begin position="224"/>
        <end position="240"/>
    </location>
</feature>
<protein>
    <submittedName>
        <fullName evidence="3">Uncharacterized protein</fullName>
    </submittedName>
</protein>
<evidence type="ECO:0000313" key="3">
    <source>
        <dbReference type="EMBL" id="KAK9914416.1"/>
    </source>
</evidence>
<feature type="region of interest" description="Disordered" evidence="2">
    <location>
        <begin position="210"/>
        <end position="241"/>
    </location>
</feature>
<dbReference type="AlphaFoldDB" id="A0AAW1W2R3"/>
<feature type="coiled-coil region" evidence="1">
    <location>
        <begin position="118"/>
        <end position="152"/>
    </location>
</feature>
<dbReference type="EMBL" id="JBEDUW010000007">
    <property type="protein sequence ID" value="KAK9914416.1"/>
    <property type="molecule type" value="Genomic_DNA"/>
</dbReference>
<feature type="region of interest" description="Disordered" evidence="2">
    <location>
        <begin position="361"/>
        <end position="388"/>
    </location>
</feature>
<feature type="region of interest" description="Disordered" evidence="2">
    <location>
        <begin position="395"/>
        <end position="414"/>
    </location>
</feature>
<evidence type="ECO:0000313" key="4">
    <source>
        <dbReference type="Proteomes" id="UP001457282"/>
    </source>
</evidence>
<sequence length="636" mass="71077">MEVVKCQDMQKLEFVCTEKLGSSELENKRRRAEERCGELELEIVRKRSEYEALGAKFRALEVEKLAMEEEIKALKRGREEIKEQVNSGESETKKFCEAEKGTEIIVDLNEDNLEEDNVFQLMLENKVLECEKKNAESEVEAWKQKFKELESWVLKLKLTGDSLEASRRTQPNQRNKVEDGLNVGVGMEYLRDKDRVVDLVDVSSKNQSPGKGIFHFPAAGTPPNDREHRSGAKEEKKSDMEYGNVKQVRKQLEFKEDRSPCKKMAPPTPGGGIPFSLSVIDISDSDSDDELTIAESQSLLPTDNQGSRKICISSDSVLGETFGCGKDLATKSFLKQTHTDNNDEEDVDNYNEALLSFSTPKRKRASNVVTSDSESSDDNIPISSVKRRHLEERIQDQVESEPNGGLGTASVIENVSVTSPRRRLVRLRKCGGRGGAQGNSNQTSETKNGQGILSNKDVEDDEPEEVGSESEGESLGGFIVNSSDGSESNDASSESNSVADDDVNFDEILSTLQRNKDQNAKWEFETDMLAAFGKDAELCMKAVCALYRQQTSEEKISKGSLYYNSRGFSKFDAFRGSNLAEFLTGGDPNGDLTVTAEELEKRDPQAIETCRTFASRYSKQLFEIYKNKEDPFFLPP</sequence>
<feature type="coiled-coil region" evidence="1">
    <location>
        <begin position="22"/>
        <end position="91"/>
    </location>
</feature>
<name>A0AAW1W2R3_RUBAR</name>
<dbReference type="Proteomes" id="UP001457282">
    <property type="component" value="Unassembled WGS sequence"/>
</dbReference>
<gene>
    <name evidence="3" type="ORF">M0R45_038197</name>
</gene>
<dbReference type="PANTHER" id="PTHR34380">
    <property type="entry name" value="BNAA03G12380D PROTEIN"/>
    <property type="match status" value="1"/>
</dbReference>
<keyword evidence="1" id="KW-0175">Coiled coil</keyword>
<feature type="compositionally biased region" description="Acidic residues" evidence="2">
    <location>
        <begin position="458"/>
        <end position="472"/>
    </location>
</feature>
<evidence type="ECO:0000256" key="2">
    <source>
        <dbReference type="SAM" id="MobiDB-lite"/>
    </source>
</evidence>